<feature type="region of interest" description="Disordered" evidence="1">
    <location>
        <begin position="200"/>
        <end position="226"/>
    </location>
</feature>
<protein>
    <recommendedName>
        <fullName evidence="4">Lipoprotein</fullName>
    </recommendedName>
</protein>
<sequence>MMQYAEKKYLKVSLGWIAFCTGSLLAGCEPQPMPVESENSTAAQPVSAASANAHIAVAKQAEEQGKKLTEVAGQATMRNDPSPQSSALPKNAQEFIGRFHAIIPCDDGFIPCQQGTAEFILNLLPDGSAHRSIIHYGKVFADKPMSKEGNTTYRKDRWTLDEEDREIIVHRQEGVNFYYRIQDRDHLIMDVDRIRSDTEGRNQELFDEGYPQPAKAYALTRDQKGQ</sequence>
<gene>
    <name evidence="2" type="ORF">AZH43_01685</name>
</gene>
<organism evidence="2 3">
    <name type="scientific">Acinetobacter pragensis</name>
    <dbReference type="NCBI Taxonomy" id="1806892"/>
    <lineage>
        <taxon>Bacteria</taxon>
        <taxon>Pseudomonadati</taxon>
        <taxon>Pseudomonadota</taxon>
        <taxon>Gammaproteobacteria</taxon>
        <taxon>Moraxellales</taxon>
        <taxon>Moraxellaceae</taxon>
        <taxon>Acinetobacter</taxon>
    </lineage>
</organism>
<dbReference type="EMBL" id="LUAW01000012">
    <property type="protein sequence ID" value="KYQ73064.1"/>
    <property type="molecule type" value="Genomic_DNA"/>
</dbReference>
<dbReference type="Proteomes" id="UP000076276">
    <property type="component" value="Unassembled WGS sequence"/>
</dbReference>
<evidence type="ECO:0000256" key="1">
    <source>
        <dbReference type="SAM" id="MobiDB-lite"/>
    </source>
</evidence>
<dbReference type="PROSITE" id="PS51257">
    <property type="entry name" value="PROKAR_LIPOPROTEIN"/>
    <property type="match status" value="1"/>
</dbReference>
<dbReference type="OrthoDB" id="6717149at2"/>
<evidence type="ECO:0008006" key="4">
    <source>
        <dbReference type="Google" id="ProtNLM"/>
    </source>
</evidence>
<name>A0A151Y4T3_9GAMM</name>
<keyword evidence="3" id="KW-1185">Reference proteome</keyword>
<evidence type="ECO:0000313" key="3">
    <source>
        <dbReference type="Proteomes" id="UP000076276"/>
    </source>
</evidence>
<proteinExistence type="predicted"/>
<dbReference type="RefSeq" id="WP_081406767.1">
    <property type="nucleotide sequence ID" value="NZ_CBCSIK010000005.1"/>
</dbReference>
<dbReference type="AlphaFoldDB" id="A0A151Y4T3"/>
<accession>A0A151Y4T3</accession>
<reference evidence="2 3" key="1">
    <citation type="submission" date="2016-03" db="EMBL/GenBank/DDBJ databases">
        <title>Acinetobacter genomospecies 28 strain ANC 4149.</title>
        <authorList>
            <person name="Radolfova-Krizova L."/>
            <person name="Nemec A."/>
        </authorList>
    </citation>
    <scope>NUCLEOTIDE SEQUENCE [LARGE SCALE GENOMIC DNA]</scope>
    <source>
        <strain evidence="2 3">ANC 4149</strain>
    </source>
</reference>
<comment type="caution">
    <text evidence="2">The sequence shown here is derived from an EMBL/GenBank/DDBJ whole genome shotgun (WGS) entry which is preliminary data.</text>
</comment>
<evidence type="ECO:0000313" key="2">
    <source>
        <dbReference type="EMBL" id="KYQ73064.1"/>
    </source>
</evidence>